<dbReference type="SUPFAM" id="SSF56112">
    <property type="entry name" value="Protein kinase-like (PK-like)"/>
    <property type="match status" value="1"/>
</dbReference>
<dbReference type="Proteomes" id="UP000717696">
    <property type="component" value="Unassembled WGS sequence"/>
</dbReference>
<keyword evidence="2" id="KW-0808">Transferase</keyword>
<keyword evidence="2" id="KW-0418">Kinase</keyword>
<comment type="caution">
    <text evidence="2">The sequence shown here is derived from an EMBL/GenBank/DDBJ whole genome shotgun (WGS) entry which is preliminary data.</text>
</comment>
<dbReference type="AlphaFoldDB" id="A0A9P9FDK1"/>
<dbReference type="Gene3D" id="3.30.200.20">
    <property type="entry name" value="Phosphorylase Kinase, domain 1"/>
    <property type="match status" value="1"/>
</dbReference>
<dbReference type="InterPro" id="IPR002575">
    <property type="entry name" value="Aminoglycoside_PTrfase"/>
</dbReference>
<feature type="domain" description="Aminoglycoside phosphotransferase" evidence="1">
    <location>
        <begin position="133"/>
        <end position="272"/>
    </location>
</feature>
<evidence type="ECO:0000259" key="1">
    <source>
        <dbReference type="Pfam" id="PF01636"/>
    </source>
</evidence>
<dbReference type="EMBL" id="JAGMUU010000002">
    <property type="protein sequence ID" value="KAH7159709.1"/>
    <property type="molecule type" value="Genomic_DNA"/>
</dbReference>
<protein>
    <submittedName>
        <fullName evidence="2">Kinase-like domain-containing protein</fullName>
    </submittedName>
</protein>
<dbReference type="Gene3D" id="3.90.1200.10">
    <property type="match status" value="1"/>
</dbReference>
<gene>
    <name evidence="2" type="ORF">B0J13DRAFT_111418</name>
</gene>
<dbReference type="PROSITE" id="PS00108">
    <property type="entry name" value="PROTEIN_KINASE_ST"/>
    <property type="match status" value="1"/>
</dbReference>
<proteinExistence type="predicted"/>
<evidence type="ECO:0000313" key="3">
    <source>
        <dbReference type="Proteomes" id="UP000717696"/>
    </source>
</evidence>
<dbReference type="OrthoDB" id="25129at2759"/>
<sequence>MDVPCSIIAKVTSSLESTRYACTDLTRLSGGFVNFTYRGRLLTPLPATPPATHVILKHAEPYLATASVVAFTVNRSHYESIILNALNTFPTLEFQNTKVTTPYFHKYSAESNTLVLSDFQDSVQMDEFITKHALSATEVLRLGTALGQWTRHFHEWSLAPEQSALCEAMSGNIEMTKMKHKITYGHLEEAVTLFPTILEESREIFHQLEQRLRSEMEKGDSQLIHGDFKCANFLLPNRPLPAASESLDLCIIDWELAQLSTPAYDLGQLFAELFFLTHFKSVLAGTALISSFMKGYGPLSEEMAFGIAADFGAHLVLWPHRNSGVSEVEVAEACVRIGRDAIVHAEERDKLWFNGGVLHGIFSSD</sequence>
<dbReference type="InterPro" id="IPR011009">
    <property type="entry name" value="Kinase-like_dom_sf"/>
</dbReference>
<keyword evidence="3" id="KW-1185">Reference proteome</keyword>
<organism evidence="2 3">
    <name type="scientific">Dactylonectria estremocensis</name>
    <dbReference type="NCBI Taxonomy" id="1079267"/>
    <lineage>
        <taxon>Eukaryota</taxon>
        <taxon>Fungi</taxon>
        <taxon>Dikarya</taxon>
        <taxon>Ascomycota</taxon>
        <taxon>Pezizomycotina</taxon>
        <taxon>Sordariomycetes</taxon>
        <taxon>Hypocreomycetidae</taxon>
        <taxon>Hypocreales</taxon>
        <taxon>Nectriaceae</taxon>
        <taxon>Dactylonectria</taxon>
    </lineage>
</organism>
<reference evidence="2" key="1">
    <citation type="journal article" date="2021" name="Nat. Commun.">
        <title>Genetic determinants of endophytism in the Arabidopsis root mycobiome.</title>
        <authorList>
            <person name="Mesny F."/>
            <person name="Miyauchi S."/>
            <person name="Thiergart T."/>
            <person name="Pickel B."/>
            <person name="Atanasova L."/>
            <person name="Karlsson M."/>
            <person name="Huettel B."/>
            <person name="Barry K.W."/>
            <person name="Haridas S."/>
            <person name="Chen C."/>
            <person name="Bauer D."/>
            <person name="Andreopoulos W."/>
            <person name="Pangilinan J."/>
            <person name="LaButti K."/>
            <person name="Riley R."/>
            <person name="Lipzen A."/>
            <person name="Clum A."/>
            <person name="Drula E."/>
            <person name="Henrissat B."/>
            <person name="Kohler A."/>
            <person name="Grigoriev I.V."/>
            <person name="Martin F.M."/>
            <person name="Hacquard S."/>
        </authorList>
    </citation>
    <scope>NUCLEOTIDE SEQUENCE</scope>
    <source>
        <strain evidence="2">MPI-CAGE-AT-0021</strain>
    </source>
</reference>
<dbReference type="GO" id="GO:0004672">
    <property type="term" value="F:protein kinase activity"/>
    <property type="evidence" value="ECO:0007669"/>
    <property type="project" value="InterPro"/>
</dbReference>
<dbReference type="Pfam" id="PF01636">
    <property type="entry name" value="APH"/>
    <property type="match status" value="1"/>
</dbReference>
<dbReference type="InterPro" id="IPR008271">
    <property type="entry name" value="Ser/Thr_kinase_AS"/>
</dbReference>
<accession>A0A9P9FDK1</accession>
<name>A0A9P9FDK1_9HYPO</name>
<evidence type="ECO:0000313" key="2">
    <source>
        <dbReference type="EMBL" id="KAH7159709.1"/>
    </source>
</evidence>